<dbReference type="Proteomes" id="UP000198816">
    <property type="component" value="Unassembled WGS sequence"/>
</dbReference>
<organism evidence="2 3">
    <name type="scientific">Thiocapsa roseopersicina</name>
    <dbReference type="NCBI Taxonomy" id="1058"/>
    <lineage>
        <taxon>Bacteria</taxon>
        <taxon>Pseudomonadati</taxon>
        <taxon>Pseudomonadota</taxon>
        <taxon>Gammaproteobacteria</taxon>
        <taxon>Chromatiales</taxon>
        <taxon>Chromatiaceae</taxon>
        <taxon>Thiocapsa</taxon>
    </lineage>
</organism>
<reference evidence="3" key="1">
    <citation type="submission" date="2016-10" db="EMBL/GenBank/DDBJ databases">
        <authorList>
            <person name="Varghese N."/>
            <person name="Submissions S."/>
        </authorList>
    </citation>
    <scope>NUCLEOTIDE SEQUENCE [LARGE SCALE GENOMIC DNA]</scope>
    <source>
        <strain evidence="3">DSM 217</strain>
    </source>
</reference>
<protein>
    <submittedName>
        <fullName evidence="2">Endonuclease, Uma2 family (Restriction endonuclease fold)</fullName>
    </submittedName>
</protein>
<dbReference type="EMBL" id="FNNZ01000010">
    <property type="protein sequence ID" value="SDW88536.1"/>
    <property type="molecule type" value="Genomic_DNA"/>
</dbReference>
<dbReference type="GO" id="GO:0004519">
    <property type="term" value="F:endonuclease activity"/>
    <property type="evidence" value="ECO:0007669"/>
    <property type="project" value="UniProtKB-KW"/>
</dbReference>
<dbReference type="SUPFAM" id="SSF52980">
    <property type="entry name" value="Restriction endonuclease-like"/>
    <property type="match status" value="1"/>
</dbReference>
<dbReference type="InterPro" id="IPR011335">
    <property type="entry name" value="Restrct_endonuc-II-like"/>
</dbReference>
<dbReference type="Gene3D" id="3.90.1570.10">
    <property type="entry name" value="tt1808, chain A"/>
    <property type="match status" value="1"/>
</dbReference>
<keyword evidence="2" id="KW-0540">Nuclease</keyword>
<dbReference type="STRING" id="1058.SAMN05421783_11048"/>
<dbReference type="PANTHER" id="PTHR34107:SF4">
    <property type="entry name" value="SLL1222 PROTEIN"/>
    <property type="match status" value="1"/>
</dbReference>
<dbReference type="InterPro" id="IPR012296">
    <property type="entry name" value="Nuclease_put_TT1808"/>
</dbReference>
<dbReference type="CDD" id="cd06260">
    <property type="entry name" value="DUF820-like"/>
    <property type="match status" value="1"/>
</dbReference>
<name>A0A1H2X6Z7_THIRO</name>
<proteinExistence type="predicted"/>
<evidence type="ECO:0000313" key="2">
    <source>
        <dbReference type="EMBL" id="SDW88536.1"/>
    </source>
</evidence>
<feature type="domain" description="Putative restriction endonuclease" evidence="1">
    <location>
        <begin position="22"/>
        <end position="166"/>
    </location>
</feature>
<evidence type="ECO:0000313" key="3">
    <source>
        <dbReference type="Proteomes" id="UP000198816"/>
    </source>
</evidence>
<dbReference type="Pfam" id="PF05685">
    <property type="entry name" value="Uma2"/>
    <property type="match status" value="1"/>
</dbReference>
<accession>A0A1H2X6Z7</accession>
<evidence type="ECO:0000259" key="1">
    <source>
        <dbReference type="Pfam" id="PF05685"/>
    </source>
</evidence>
<keyword evidence="2" id="KW-0378">Hydrolase</keyword>
<keyword evidence="3" id="KW-1185">Reference proteome</keyword>
<gene>
    <name evidence="2" type="ORF">SAMN05421783_11048</name>
</gene>
<dbReference type="AlphaFoldDB" id="A0A1H2X6Z7"/>
<dbReference type="InterPro" id="IPR008538">
    <property type="entry name" value="Uma2"/>
</dbReference>
<keyword evidence="2" id="KW-0255">Endonuclease</keyword>
<sequence length="201" mass="22459">MSASAVENEGDLVEARRLRTIDDLLAWPGDERVELIDGDIVQRPMARFEHGLAQSALSDEIQVFKRHGGPDGWWIVTEISVQYSEHQCPSHDLAGWRKARVPQRPSGVMTLVPDWVCEILSPGHERKDLVHHLMLLQRAGVPHYWIISPEDRTLIAYALDAGGYRVIFSAEYPLGTVPGRVRVPPFDAVEIDLGYVFGSAG</sequence>
<dbReference type="PANTHER" id="PTHR34107">
    <property type="entry name" value="SLL0198 PROTEIN-RELATED"/>
    <property type="match status" value="1"/>
</dbReference>